<evidence type="ECO:0000313" key="3">
    <source>
        <dbReference type="EMBL" id="KAG0284811.1"/>
    </source>
</evidence>
<comment type="caution">
    <text evidence="3">The sequence shown here is derived from an EMBL/GenBank/DDBJ whole genome shotgun (WGS) entry which is preliminary data.</text>
</comment>
<evidence type="ECO:0000256" key="1">
    <source>
        <dbReference type="SAM" id="MobiDB-lite"/>
    </source>
</evidence>
<protein>
    <submittedName>
        <fullName evidence="3">Uncharacterized protein</fullName>
    </submittedName>
</protein>
<feature type="transmembrane region" description="Helical" evidence="2">
    <location>
        <begin position="71"/>
        <end position="94"/>
    </location>
</feature>
<gene>
    <name evidence="3" type="ORF">BGZ96_010844</name>
</gene>
<reference evidence="3 4" key="1">
    <citation type="journal article" date="2020" name="Fungal Divers.">
        <title>Resolving the Mortierellaceae phylogeny through synthesis of multi-gene phylogenetics and phylogenomics.</title>
        <authorList>
            <person name="Vandepol N."/>
            <person name="Liber J."/>
            <person name="Desiro A."/>
            <person name="Na H."/>
            <person name="Kennedy M."/>
            <person name="Barry K."/>
            <person name="Grigoriev I.V."/>
            <person name="Miller A.N."/>
            <person name="O'Donnell K."/>
            <person name="Stajich J.E."/>
            <person name="Bonito G."/>
        </authorList>
    </citation>
    <scope>NUCLEOTIDE SEQUENCE [LARGE SCALE GENOMIC DNA]</scope>
    <source>
        <strain evidence="3 4">AD045</strain>
    </source>
</reference>
<keyword evidence="2" id="KW-0472">Membrane</keyword>
<feature type="transmembrane region" description="Helical" evidence="2">
    <location>
        <begin position="12"/>
        <end position="30"/>
    </location>
</feature>
<dbReference type="EMBL" id="JAAAIM010000729">
    <property type="protein sequence ID" value="KAG0284811.1"/>
    <property type="molecule type" value="Genomic_DNA"/>
</dbReference>
<keyword evidence="4" id="KW-1185">Reference proteome</keyword>
<evidence type="ECO:0000256" key="2">
    <source>
        <dbReference type="SAM" id="Phobius"/>
    </source>
</evidence>
<keyword evidence="2" id="KW-1133">Transmembrane helix</keyword>
<dbReference type="Proteomes" id="UP001194696">
    <property type="component" value="Unassembled WGS sequence"/>
</dbReference>
<proteinExistence type="predicted"/>
<feature type="region of interest" description="Disordered" evidence="1">
    <location>
        <begin position="166"/>
        <end position="187"/>
    </location>
</feature>
<keyword evidence="2" id="KW-0812">Transmembrane</keyword>
<accession>A0ABQ7JTG5</accession>
<organism evidence="3 4">
    <name type="scientific">Linnemannia gamsii</name>
    <dbReference type="NCBI Taxonomy" id="64522"/>
    <lineage>
        <taxon>Eukaryota</taxon>
        <taxon>Fungi</taxon>
        <taxon>Fungi incertae sedis</taxon>
        <taxon>Mucoromycota</taxon>
        <taxon>Mortierellomycotina</taxon>
        <taxon>Mortierellomycetes</taxon>
        <taxon>Mortierellales</taxon>
        <taxon>Mortierellaceae</taxon>
        <taxon>Linnemannia</taxon>
    </lineage>
</organism>
<sequence length="187" mass="21195">MSTPFIRFARKLIIFLAFLDMILLPVTFSDTPIGELWWGTIMEFLLSFMIFVGYICSFLRSEKFNMVNRAFIALFPAVFLLGLKFADIEYLIQIDYNLMDCYTDSLCHAFNAETIFSVILGFMVVFEIYATLRLAGQGAISEQQAARDIENQRGPVTQIPITTFDNHAGSSIVHPDTLPGQDDPKKP</sequence>
<name>A0ABQ7JTG5_9FUNG</name>
<feature type="transmembrane region" description="Helical" evidence="2">
    <location>
        <begin position="36"/>
        <end position="59"/>
    </location>
</feature>
<feature type="transmembrane region" description="Helical" evidence="2">
    <location>
        <begin position="114"/>
        <end position="132"/>
    </location>
</feature>
<evidence type="ECO:0000313" key="4">
    <source>
        <dbReference type="Proteomes" id="UP001194696"/>
    </source>
</evidence>